<evidence type="ECO:0000256" key="1">
    <source>
        <dbReference type="ARBA" id="ARBA00022527"/>
    </source>
</evidence>
<dbReference type="Proteomes" id="UP001470230">
    <property type="component" value="Unassembled WGS sequence"/>
</dbReference>
<dbReference type="EMBL" id="JAPFFF010000011">
    <property type="protein sequence ID" value="KAK8878437.1"/>
    <property type="molecule type" value="Genomic_DNA"/>
</dbReference>
<dbReference type="PANTHER" id="PTHR24346:SF82">
    <property type="entry name" value="KP78A-RELATED"/>
    <property type="match status" value="1"/>
</dbReference>
<evidence type="ECO:0000313" key="8">
    <source>
        <dbReference type="Proteomes" id="UP001470230"/>
    </source>
</evidence>
<dbReference type="PROSITE" id="PS50011">
    <property type="entry name" value="PROTEIN_KINASE_DOM"/>
    <property type="match status" value="1"/>
</dbReference>
<evidence type="ECO:0000256" key="3">
    <source>
        <dbReference type="ARBA" id="ARBA00022741"/>
    </source>
</evidence>
<dbReference type="InterPro" id="IPR000719">
    <property type="entry name" value="Prot_kinase_dom"/>
</dbReference>
<proteinExistence type="predicted"/>
<name>A0ABR2JMB4_9EUKA</name>
<keyword evidence="4" id="KW-0418">Kinase</keyword>
<comment type="caution">
    <text evidence="7">The sequence shown here is derived from an EMBL/GenBank/DDBJ whole genome shotgun (WGS) entry which is preliminary data.</text>
</comment>
<keyword evidence="2" id="KW-0808">Transferase</keyword>
<dbReference type="PANTHER" id="PTHR24346">
    <property type="entry name" value="MAP/MICROTUBULE AFFINITY-REGULATING KINASE"/>
    <property type="match status" value="1"/>
</dbReference>
<reference evidence="7 8" key="1">
    <citation type="submission" date="2024-04" db="EMBL/GenBank/DDBJ databases">
        <title>Tritrichomonas musculus Genome.</title>
        <authorList>
            <person name="Alves-Ferreira E."/>
            <person name="Grigg M."/>
            <person name="Lorenzi H."/>
            <person name="Galac M."/>
        </authorList>
    </citation>
    <scope>NUCLEOTIDE SEQUENCE [LARGE SCALE GENOMIC DNA]</scope>
    <source>
        <strain evidence="7 8">EAF2021</strain>
    </source>
</reference>
<protein>
    <recommendedName>
        <fullName evidence="6">Protein kinase domain-containing protein</fullName>
    </recommendedName>
</protein>
<dbReference type="InterPro" id="IPR011009">
    <property type="entry name" value="Kinase-like_dom_sf"/>
</dbReference>
<dbReference type="InterPro" id="IPR001245">
    <property type="entry name" value="Ser-Thr/Tyr_kinase_cat_dom"/>
</dbReference>
<keyword evidence="1" id="KW-0723">Serine/threonine-protein kinase</keyword>
<evidence type="ECO:0000256" key="2">
    <source>
        <dbReference type="ARBA" id="ARBA00022679"/>
    </source>
</evidence>
<dbReference type="InterPro" id="IPR008271">
    <property type="entry name" value="Ser/Thr_kinase_AS"/>
</dbReference>
<keyword evidence="8" id="KW-1185">Reference proteome</keyword>
<gene>
    <name evidence="7" type="ORF">M9Y10_005210</name>
</gene>
<evidence type="ECO:0000256" key="5">
    <source>
        <dbReference type="ARBA" id="ARBA00022840"/>
    </source>
</evidence>
<accession>A0ABR2JMB4</accession>
<dbReference type="PROSITE" id="PS00108">
    <property type="entry name" value="PROTEIN_KINASE_ST"/>
    <property type="match status" value="1"/>
</dbReference>
<dbReference type="Gene3D" id="1.10.510.10">
    <property type="entry name" value="Transferase(Phosphotransferase) domain 1"/>
    <property type="match status" value="1"/>
</dbReference>
<dbReference type="SMART" id="SM00220">
    <property type="entry name" value="S_TKc"/>
    <property type="match status" value="1"/>
</dbReference>
<feature type="domain" description="Protein kinase" evidence="6">
    <location>
        <begin position="23"/>
        <end position="279"/>
    </location>
</feature>
<dbReference type="Pfam" id="PF00069">
    <property type="entry name" value="Pkinase"/>
    <property type="match status" value="1"/>
</dbReference>
<evidence type="ECO:0000259" key="6">
    <source>
        <dbReference type="PROSITE" id="PS50011"/>
    </source>
</evidence>
<evidence type="ECO:0000313" key="7">
    <source>
        <dbReference type="EMBL" id="KAK8878437.1"/>
    </source>
</evidence>
<dbReference type="SUPFAM" id="SSF56112">
    <property type="entry name" value="Protein kinase-like (PK-like)"/>
    <property type="match status" value="1"/>
</dbReference>
<dbReference type="PRINTS" id="PR00109">
    <property type="entry name" value="TYRKINASE"/>
</dbReference>
<sequence length="308" mass="35519">MPVTEAKTDDGYLICIPESFHGYKFIKILGSGGTSVVCLVKDEISNQLYSAKIIPKGYIKEKMLLHQIKTEISVMKMADHPNIVKFHEHFKIKNEYGESYIVIIMEYCENGDLYTFLEEKRFKNELQKKRIINQFLDAIKYLHKKGIAHGDIKPENILLDSDFNAKLTDFGYSKTKKVAGDESKNGSLYYAAPELFLRGNFDPLKTDIWSIGITLYCLSENNFPYECGDQEFIIGQITSQIIYLSPDIPSILRKVVKRCTAFKPEKRPTIDELMDDDYFNLSENVEDCFSNDDDADFFSSDDFYSLFF</sequence>
<keyword evidence="5" id="KW-0067">ATP-binding</keyword>
<organism evidence="7 8">
    <name type="scientific">Tritrichomonas musculus</name>
    <dbReference type="NCBI Taxonomy" id="1915356"/>
    <lineage>
        <taxon>Eukaryota</taxon>
        <taxon>Metamonada</taxon>
        <taxon>Parabasalia</taxon>
        <taxon>Tritrichomonadida</taxon>
        <taxon>Tritrichomonadidae</taxon>
        <taxon>Tritrichomonas</taxon>
    </lineage>
</organism>
<keyword evidence="3" id="KW-0547">Nucleotide-binding</keyword>
<evidence type="ECO:0000256" key="4">
    <source>
        <dbReference type="ARBA" id="ARBA00022777"/>
    </source>
</evidence>